<feature type="transmembrane region" description="Helical" evidence="2">
    <location>
        <begin position="201"/>
        <end position="228"/>
    </location>
</feature>
<keyword evidence="4" id="KW-1185">Reference proteome</keyword>
<dbReference type="OrthoDB" id="3357408at2759"/>
<dbReference type="EMBL" id="SEOQ01000066">
    <property type="protein sequence ID" value="TFY71110.1"/>
    <property type="molecule type" value="Genomic_DNA"/>
</dbReference>
<keyword evidence="2" id="KW-1133">Transmembrane helix</keyword>
<feature type="transmembrane region" description="Helical" evidence="2">
    <location>
        <begin position="234"/>
        <end position="255"/>
    </location>
</feature>
<evidence type="ECO:0000313" key="3">
    <source>
        <dbReference type="EMBL" id="TFY71110.1"/>
    </source>
</evidence>
<feature type="region of interest" description="Disordered" evidence="1">
    <location>
        <begin position="315"/>
        <end position="338"/>
    </location>
</feature>
<comment type="caution">
    <text evidence="3">The sequence shown here is derived from an EMBL/GenBank/DDBJ whole genome shotgun (WGS) entry which is preliminary data.</text>
</comment>
<protein>
    <submittedName>
        <fullName evidence="3">Uncharacterized protein</fullName>
    </submittedName>
</protein>
<dbReference type="STRING" id="205917.A0A4Y9ZAC1"/>
<dbReference type="Proteomes" id="UP000298327">
    <property type="component" value="Unassembled WGS sequence"/>
</dbReference>
<name>A0A4Y9ZAC1_9AGAM</name>
<reference evidence="3 4" key="1">
    <citation type="submission" date="2019-02" db="EMBL/GenBank/DDBJ databases">
        <title>Genome sequencing of the rare red list fungi Dentipellis fragilis.</title>
        <authorList>
            <person name="Buettner E."/>
            <person name="Kellner H."/>
        </authorList>
    </citation>
    <scope>NUCLEOTIDE SEQUENCE [LARGE SCALE GENOMIC DNA]</scope>
    <source>
        <strain evidence="3 4">DSM 105465</strain>
    </source>
</reference>
<feature type="transmembrane region" description="Helical" evidence="2">
    <location>
        <begin position="12"/>
        <end position="35"/>
    </location>
</feature>
<proteinExistence type="predicted"/>
<evidence type="ECO:0000313" key="4">
    <source>
        <dbReference type="Proteomes" id="UP000298327"/>
    </source>
</evidence>
<feature type="compositionally biased region" description="Basic and acidic residues" evidence="1">
    <location>
        <begin position="324"/>
        <end position="338"/>
    </location>
</feature>
<sequence length="338" mass="37236">MPLALDRAILGAMFIESVMYGICMTMGAVAALVFLRGDARGAFTHKRLLLVLLLMLVLATSHIILSFIRVFIGFISKDGLPGGPSAYFVNISNTILVAKDAVFLVQTLLGDSVNVWRCYVVCGQKKKVIIAPLITMITGIVCSCMIEDTLAHATSGSIFSAPSRWIEAFHILMLVTIIYCNVAIVWKIWRAGNFRQSGSRLLPVLIVIIETGALYTSNLIAFLVVYLSNSNGQYIALDLITPLVPVVFCLIILQIKYHQANNTKYYAENLDTTGPAISWATVCRTFQHQKRRDNATTTSTLAVQPVEVNITADASDSYSEQDVTEPRHKNLPDHLDHA</sequence>
<feature type="transmembrane region" description="Helical" evidence="2">
    <location>
        <begin position="47"/>
        <end position="75"/>
    </location>
</feature>
<gene>
    <name evidence="3" type="ORF">EVG20_g1884</name>
</gene>
<feature type="transmembrane region" description="Helical" evidence="2">
    <location>
        <begin position="95"/>
        <end position="116"/>
    </location>
</feature>
<keyword evidence="2" id="KW-0472">Membrane</keyword>
<accession>A0A4Y9ZAC1</accession>
<evidence type="ECO:0000256" key="2">
    <source>
        <dbReference type="SAM" id="Phobius"/>
    </source>
</evidence>
<organism evidence="3 4">
    <name type="scientific">Dentipellis fragilis</name>
    <dbReference type="NCBI Taxonomy" id="205917"/>
    <lineage>
        <taxon>Eukaryota</taxon>
        <taxon>Fungi</taxon>
        <taxon>Dikarya</taxon>
        <taxon>Basidiomycota</taxon>
        <taxon>Agaricomycotina</taxon>
        <taxon>Agaricomycetes</taxon>
        <taxon>Russulales</taxon>
        <taxon>Hericiaceae</taxon>
        <taxon>Dentipellis</taxon>
    </lineage>
</organism>
<feature type="transmembrane region" description="Helical" evidence="2">
    <location>
        <begin position="128"/>
        <end position="148"/>
    </location>
</feature>
<dbReference type="AlphaFoldDB" id="A0A4Y9ZAC1"/>
<feature type="transmembrane region" description="Helical" evidence="2">
    <location>
        <begin position="168"/>
        <end position="189"/>
    </location>
</feature>
<evidence type="ECO:0000256" key="1">
    <source>
        <dbReference type="SAM" id="MobiDB-lite"/>
    </source>
</evidence>
<keyword evidence="2" id="KW-0812">Transmembrane</keyword>